<accession>A0A0K9PHK7</accession>
<keyword evidence="2" id="KW-1185">Reference proteome</keyword>
<gene>
    <name evidence="1" type="ORF">ZOSMA_25G00940</name>
</gene>
<reference evidence="2" key="1">
    <citation type="journal article" date="2016" name="Nature">
        <title>The genome of the seagrass Zostera marina reveals angiosperm adaptation to the sea.</title>
        <authorList>
            <person name="Olsen J.L."/>
            <person name="Rouze P."/>
            <person name="Verhelst B."/>
            <person name="Lin Y.-C."/>
            <person name="Bayer T."/>
            <person name="Collen J."/>
            <person name="Dattolo E."/>
            <person name="De Paoli E."/>
            <person name="Dittami S."/>
            <person name="Maumus F."/>
            <person name="Michel G."/>
            <person name="Kersting A."/>
            <person name="Lauritano C."/>
            <person name="Lohaus R."/>
            <person name="Toepel M."/>
            <person name="Tonon T."/>
            <person name="Vanneste K."/>
            <person name="Amirebrahimi M."/>
            <person name="Brakel J."/>
            <person name="Bostroem C."/>
            <person name="Chovatia M."/>
            <person name="Grimwood J."/>
            <person name="Jenkins J.W."/>
            <person name="Jueterbock A."/>
            <person name="Mraz A."/>
            <person name="Stam W.T."/>
            <person name="Tice H."/>
            <person name="Bornberg-Bauer E."/>
            <person name="Green P.J."/>
            <person name="Pearson G.A."/>
            <person name="Procaccini G."/>
            <person name="Duarte C.M."/>
            <person name="Schmutz J."/>
            <person name="Reusch T.B.H."/>
            <person name="Van de Peer Y."/>
        </authorList>
    </citation>
    <scope>NUCLEOTIDE SEQUENCE [LARGE SCALE GENOMIC DNA]</scope>
    <source>
        <strain evidence="2">cv. Finnish</strain>
    </source>
</reference>
<proteinExistence type="predicted"/>
<dbReference type="EMBL" id="LFYR01000889">
    <property type="protein sequence ID" value="KMZ67705.1"/>
    <property type="molecule type" value="Genomic_DNA"/>
</dbReference>
<name>A0A0K9PHK7_ZOSMR</name>
<evidence type="ECO:0000313" key="1">
    <source>
        <dbReference type="EMBL" id="KMZ67705.1"/>
    </source>
</evidence>
<sequence>MIVISATGCTAQNPGFQMLGADSFYSDNPMDNCEVDRCNSFCKGGACKGGECKGGGCLCLC</sequence>
<comment type="caution">
    <text evidence="1">The sequence shown here is derived from an EMBL/GenBank/DDBJ whole genome shotgun (WGS) entry which is preliminary data.</text>
</comment>
<evidence type="ECO:0000313" key="2">
    <source>
        <dbReference type="Proteomes" id="UP000036987"/>
    </source>
</evidence>
<dbReference type="Proteomes" id="UP000036987">
    <property type="component" value="Unassembled WGS sequence"/>
</dbReference>
<dbReference type="AlphaFoldDB" id="A0A0K9PHK7"/>
<organism evidence="1 2">
    <name type="scientific">Zostera marina</name>
    <name type="common">Eelgrass</name>
    <dbReference type="NCBI Taxonomy" id="29655"/>
    <lineage>
        <taxon>Eukaryota</taxon>
        <taxon>Viridiplantae</taxon>
        <taxon>Streptophyta</taxon>
        <taxon>Embryophyta</taxon>
        <taxon>Tracheophyta</taxon>
        <taxon>Spermatophyta</taxon>
        <taxon>Magnoliopsida</taxon>
        <taxon>Liliopsida</taxon>
        <taxon>Zosteraceae</taxon>
        <taxon>Zostera</taxon>
    </lineage>
</organism>
<protein>
    <submittedName>
        <fullName evidence="1">Uncharacterized protein</fullName>
    </submittedName>
</protein>